<accession>A0ABW9XA39</accession>
<name>A0ABW9XA39_9SPHN</name>
<comment type="caution">
    <text evidence="1">The sequence shown here is derived from an EMBL/GenBank/DDBJ whole genome shotgun (WGS) entry which is preliminary data.</text>
</comment>
<dbReference type="RefSeq" id="WP_161716666.1">
    <property type="nucleotide sequence ID" value="NZ_JAAAPO010000001.1"/>
</dbReference>
<keyword evidence="2" id="KW-1185">Reference proteome</keyword>
<dbReference type="Proteomes" id="UP000753724">
    <property type="component" value="Unassembled WGS sequence"/>
</dbReference>
<protein>
    <submittedName>
        <fullName evidence="1">Attachment protein</fullName>
    </submittedName>
</protein>
<reference evidence="2" key="1">
    <citation type="submission" date="2020-01" db="EMBL/GenBank/DDBJ databases">
        <title>Sphingomonas sp. strain CSW-10.</title>
        <authorList>
            <person name="Chen W.-M."/>
        </authorList>
    </citation>
    <scope>NUCLEOTIDE SEQUENCE [LARGE SCALE GENOMIC DNA]</scope>
    <source>
        <strain evidence="2">FSY-8</strain>
    </source>
</reference>
<dbReference type="EMBL" id="JAAAPO010000001">
    <property type="protein sequence ID" value="NBC35397.1"/>
    <property type="molecule type" value="Genomic_DNA"/>
</dbReference>
<dbReference type="Pfam" id="PF18856">
    <property type="entry name" value="baeRF_family12"/>
    <property type="match status" value="1"/>
</dbReference>
<evidence type="ECO:0000313" key="2">
    <source>
        <dbReference type="Proteomes" id="UP000753724"/>
    </source>
</evidence>
<dbReference type="InterPro" id="IPR041374">
    <property type="entry name" value="BaeRF_family12"/>
</dbReference>
<gene>
    <name evidence="1" type="ORF">GTZ99_02370</name>
</gene>
<evidence type="ECO:0000313" key="1">
    <source>
        <dbReference type="EMBL" id="NBC35397.1"/>
    </source>
</evidence>
<organism evidence="1 2">
    <name type="scientific">Novosphingobium ovatum</name>
    <dbReference type="NCBI Taxonomy" id="1908523"/>
    <lineage>
        <taxon>Bacteria</taxon>
        <taxon>Pseudomonadati</taxon>
        <taxon>Pseudomonadota</taxon>
        <taxon>Alphaproteobacteria</taxon>
        <taxon>Sphingomonadales</taxon>
        <taxon>Sphingomonadaceae</taxon>
        <taxon>Novosphingobium</taxon>
    </lineage>
</organism>
<sequence>MLLPHGTVIAVIDGRNFHLFRNSGDEATPELTDLPAPKLDTHNHSAGSHHGSTATMTEDSHAIAAVEWLAHEVQGHRIEHLVVIAPPRAMGELRKHYTKPLEKALLGEVSKDLSGRKGSEILAQLRGR</sequence>
<proteinExistence type="predicted"/>